<dbReference type="EMBL" id="AP023189">
    <property type="protein sequence ID" value="BCG23382.1"/>
    <property type="molecule type" value="Genomic_DNA"/>
</dbReference>
<feature type="transmembrane region" description="Helical" evidence="1">
    <location>
        <begin position="89"/>
        <end position="107"/>
    </location>
</feature>
<sequence>MNRHYYISDNLNDLEKVETELEASGIDTEQIHVLSERDAEVERHHLHDVSSLMKKDVVHSGLVGSLIGLALAALVVCVAWASGWTETRAGWIPFLFLAAALLGFSIWEGSLFGMQTPSAVFKRFEQRLHEGKHVFFVDVKPTQEAVLQQVVSHHPMLRMAGTGSAPPDWAIAVQHQLHRLRKMI</sequence>
<organism evidence="2 4">
    <name type="scientific">Pseudomonas tohonis</name>
    <dbReference type="NCBI Taxonomy" id="2725477"/>
    <lineage>
        <taxon>Bacteria</taxon>
        <taxon>Pseudomonadati</taxon>
        <taxon>Pseudomonadota</taxon>
        <taxon>Gammaproteobacteria</taxon>
        <taxon>Pseudomonadales</taxon>
        <taxon>Pseudomonadaceae</taxon>
        <taxon>Pseudomonas</taxon>
    </lineage>
</organism>
<name>A0A6J4E0V3_9PSED</name>
<gene>
    <name evidence="2" type="ORF">TUM18999_15730</name>
    <name evidence="3" type="ORF">TUM20286_11780</name>
</gene>
<evidence type="ECO:0000313" key="5">
    <source>
        <dbReference type="Proteomes" id="UP001054892"/>
    </source>
</evidence>
<evidence type="ECO:0000313" key="3">
    <source>
        <dbReference type="EMBL" id="GJN51426.1"/>
    </source>
</evidence>
<dbReference type="Proteomes" id="UP000509383">
    <property type="component" value="Chromosome"/>
</dbReference>
<evidence type="ECO:0000256" key="1">
    <source>
        <dbReference type="SAM" id="Phobius"/>
    </source>
</evidence>
<protein>
    <recommendedName>
        <fullName evidence="6">Magnesium transporter</fullName>
    </recommendedName>
</protein>
<proteinExistence type="predicted"/>
<keyword evidence="5" id="KW-1185">Reference proteome</keyword>
<evidence type="ECO:0000313" key="2">
    <source>
        <dbReference type="EMBL" id="BCG23382.1"/>
    </source>
</evidence>
<dbReference type="EMBL" id="BQKM01000002">
    <property type="protein sequence ID" value="GJN51426.1"/>
    <property type="molecule type" value="Genomic_DNA"/>
</dbReference>
<dbReference type="RefSeq" id="WP_173176476.1">
    <property type="nucleotide sequence ID" value="NZ_AP023189.1"/>
</dbReference>
<dbReference type="AlphaFoldDB" id="A0A6J4E0V3"/>
<dbReference type="KEGG" id="ptw:TUM18999_15730"/>
<accession>A0A6J4E0V3</accession>
<keyword evidence="1" id="KW-1133">Transmembrane helix</keyword>
<keyword evidence="1" id="KW-0812">Transmembrane</keyword>
<evidence type="ECO:0000313" key="4">
    <source>
        <dbReference type="Proteomes" id="UP000509383"/>
    </source>
</evidence>
<feature type="transmembrane region" description="Helical" evidence="1">
    <location>
        <begin position="62"/>
        <end position="83"/>
    </location>
</feature>
<keyword evidence="1" id="KW-0472">Membrane</keyword>
<dbReference type="Proteomes" id="UP001054892">
    <property type="component" value="Unassembled WGS sequence"/>
</dbReference>
<reference evidence="2 4" key="1">
    <citation type="submission" date="2020-05" db="EMBL/GenBank/DDBJ databases">
        <title>Characterization of novel class B3 metallo-beta-lactamase from novel Pseudomonas species.</title>
        <authorList>
            <person name="Yamada K."/>
            <person name="Aoki K."/>
            <person name="Ishii Y."/>
        </authorList>
    </citation>
    <scope>NUCLEOTIDE SEQUENCE [LARGE SCALE GENOMIC DNA]</scope>
    <source>
        <strain evidence="2 4">TUM18999</strain>
        <strain evidence="3 5">TUM20286</strain>
    </source>
</reference>
<evidence type="ECO:0008006" key="6">
    <source>
        <dbReference type="Google" id="ProtNLM"/>
    </source>
</evidence>